<name>A0A0W0G655_MONRR</name>
<dbReference type="EMBL" id="LATX01001005">
    <property type="protein sequence ID" value="KTB44060.1"/>
    <property type="molecule type" value="Genomic_DNA"/>
</dbReference>
<comment type="caution">
    <text evidence="1">The sequence shown here is derived from an EMBL/GenBank/DDBJ whole genome shotgun (WGS) entry which is preliminary data.</text>
</comment>
<dbReference type="Proteomes" id="UP000054988">
    <property type="component" value="Unassembled WGS sequence"/>
</dbReference>
<proteinExistence type="predicted"/>
<sequence>MPLETGYYLIQNQGKFLGASTEEPLVPRRIIVLPGGVEAPKFFVEKFGENRYAITIDNARTRPIEDKVFAITVVGPPPELWHIKADGGEDSYIVETTERARGWISPNEPYGQIMCRELVVTPSYEAFQFIPAPDN</sequence>
<gene>
    <name evidence="1" type="ORF">WG66_3352</name>
</gene>
<evidence type="ECO:0000313" key="2">
    <source>
        <dbReference type="Proteomes" id="UP000054988"/>
    </source>
</evidence>
<dbReference type="CDD" id="cd23428">
    <property type="entry name" value="beta-trefoil_Ricin_SPI"/>
    <property type="match status" value="1"/>
</dbReference>
<protein>
    <recommendedName>
        <fullName evidence="3">Serine protease inhibitor</fullName>
    </recommendedName>
</protein>
<dbReference type="AlphaFoldDB" id="A0A0W0G655"/>
<accession>A0A0W0G655</accession>
<dbReference type="InterPro" id="IPR031755">
    <property type="entry name" value="Inhibitor_I66"/>
</dbReference>
<dbReference type="Pfam" id="PF16850">
    <property type="entry name" value="Inhibitor_I66"/>
    <property type="match status" value="1"/>
</dbReference>
<reference evidence="1 2" key="1">
    <citation type="submission" date="2015-12" db="EMBL/GenBank/DDBJ databases">
        <title>Draft genome sequence of Moniliophthora roreri, the causal agent of frosty pod rot of cacao.</title>
        <authorList>
            <person name="Aime M.C."/>
            <person name="Diaz-Valderrama J.R."/>
            <person name="Kijpornyongpan T."/>
            <person name="Phillips-Mora W."/>
        </authorList>
    </citation>
    <scope>NUCLEOTIDE SEQUENCE [LARGE SCALE GENOMIC DNA]</scope>
    <source>
        <strain evidence="1 2">MCA 2952</strain>
    </source>
</reference>
<organism evidence="1 2">
    <name type="scientific">Moniliophthora roreri</name>
    <name type="common">Frosty pod rot fungus</name>
    <name type="synonym">Monilia roreri</name>
    <dbReference type="NCBI Taxonomy" id="221103"/>
    <lineage>
        <taxon>Eukaryota</taxon>
        <taxon>Fungi</taxon>
        <taxon>Dikarya</taxon>
        <taxon>Basidiomycota</taxon>
        <taxon>Agaricomycotina</taxon>
        <taxon>Agaricomycetes</taxon>
        <taxon>Agaricomycetidae</taxon>
        <taxon>Agaricales</taxon>
        <taxon>Marasmiineae</taxon>
        <taxon>Marasmiaceae</taxon>
        <taxon>Moniliophthora</taxon>
    </lineage>
</organism>
<dbReference type="Gene3D" id="2.80.10.50">
    <property type="match status" value="1"/>
</dbReference>
<evidence type="ECO:0008006" key="3">
    <source>
        <dbReference type="Google" id="ProtNLM"/>
    </source>
</evidence>
<dbReference type="GO" id="GO:0004867">
    <property type="term" value="F:serine-type endopeptidase inhibitor activity"/>
    <property type="evidence" value="ECO:0007669"/>
    <property type="project" value="InterPro"/>
</dbReference>
<evidence type="ECO:0000313" key="1">
    <source>
        <dbReference type="EMBL" id="KTB44060.1"/>
    </source>
</evidence>